<reference evidence="1" key="1">
    <citation type="journal article" date="2021" name="Proc. Natl. Acad. Sci. U.S.A.">
        <title>A Catalog of Tens of Thousands of Viruses from Human Metagenomes Reveals Hidden Associations with Chronic Diseases.</title>
        <authorList>
            <person name="Tisza M.J."/>
            <person name="Buck C.B."/>
        </authorList>
    </citation>
    <scope>NUCLEOTIDE SEQUENCE</scope>
    <source>
        <strain evidence="1">Ctrcb4</strain>
    </source>
</reference>
<accession>A0A8S5RPC6</accession>
<dbReference type="EMBL" id="BK059132">
    <property type="protein sequence ID" value="DAE33158.1"/>
    <property type="molecule type" value="Genomic_DNA"/>
</dbReference>
<organism evidence="1">
    <name type="scientific">virus sp. ctrcb4</name>
    <dbReference type="NCBI Taxonomy" id="2825824"/>
    <lineage>
        <taxon>Viruses</taxon>
    </lineage>
</organism>
<sequence>MQLFQQRVIGNIPKMFVPKNSIPSENAIK</sequence>
<protein>
    <submittedName>
        <fullName evidence="1">Uncharacterized protein</fullName>
    </submittedName>
</protein>
<evidence type="ECO:0000313" key="1">
    <source>
        <dbReference type="EMBL" id="DAE33158.1"/>
    </source>
</evidence>
<name>A0A8S5RPC6_9VIRU</name>
<proteinExistence type="predicted"/>